<evidence type="ECO:0000256" key="6">
    <source>
        <dbReference type="ARBA" id="ARBA00022989"/>
    </source>
</evidence>
<feature type="transmembrane region" description="Helical" evidence="8">
    <location>
        <begin position="300"/>
        <end position="321"/>
    </location>
</feature>
<accession>A0ABW5AHL4</accession>
<dbReference type="Pfam" id="PF03595">
    <property type="entry name" value="SLAC1"/>
    <property type="match status" value="1"/>
</dbReference>
<dbReference type="InterPro" id="IPR004695">
    <property type="entry name" value="SLAC1/Mae1/Ssu1/TehA"/>
</dbReference>
<dbReference type="NCBIfam" id="TIGR00816">
    <property type="entry name" value="tdt"/>
    <property type="match status" value="1"/>
</dbReference>
<evidence type="ECO:0000313" key="10">
    <source>
        <dbReference type="Proteomes" id="UP001597314"/>
    </source>
</evidence>
<evidence type="ECO:0000256" key="2">
    <source>
        <dbReference type="ARBA" id="ARBA00008566"/>
    </source>
</evidence>
<feature type="transmembrane region" description="Helical" evidence="8">
    <location>
        <begin position="137"/>
        <end position="156"/>
    </location>
</feature>
<dbReference type="RefSeq" id="WP_378476883.1">
    <property type="nucleotide sequence ID" value="NZ_JBHUIW010000004.1"/>
</dbReference>
<dbReference type="EMBL" id="JBHUIW010000004">
    <property type="protein sequence ID" value="MFD2181700.1"/>
    <property type="molecule type" value="Genomic_DNA"/>
</dbReference>
<feature type="transmembrane region" description="Helical" evidence="8">
    <location>
        <begin position="38"/>
        <end position="56"/>
    </location>
</feature>
<feature type="transmembrane region" description="Helical" evidence="8">
    <location>
        <begin position="269"/>
        <end position="288"/>
    </location>
</feature>
<proteinExistence type="inferred from homology"/>
<evidence type="ECO:0000256" key="4">
    <source>
        <dbReference type="ARBA" id="ARBA00022475"/>
    </source>
</evidence>
<dbReference type="Proteomes" id="UP001597314">
    <property type="component" value="Unassembled WGS sequence"/>
</dbReference>
<keyword evidence="10" id="KW-1185">Reference proteome</keyword>
<dbReference type="CDD" id="cd09321">
    <property type="entry name" value="TDT_like_3"/>
    <property type="match status" value="1"/>
</dbReference>
<feature type="transmembrane region" description="Helical" evidence="8">
    <location>
        <begin position="238"/>
        <end position="262"/>
    </location>
</feature>
<evidence type="ECO:0000256" key="3">
    <source>
        <dbReference type="ARBA" id="ARBA00022448"/>
    </source>
</evidence>
<reference evidence="10" key="1">
    <citation type="journal article" date="2019" name="Int. J. Syst. Evol. Microbiol.">
        <title>The Global Catalogue of Microorganisms (GCM) 10K type strain sequencing project: providing services to taxonomists for standard genome sequencing and annotation.</title>
        <authorList>
            <consortium name="The Broad Institute Genomics Platform"/>
            <consortium name="The Broad Institute Genome Sequencing Center for Infectious Disease"/>
            <person name="Wu L."/>
            <person name="Ma J."/>
        </authorList>
    </citation>
    <scope>NUCLEOTIDE SEQUENCE [LARGE SCALE GENOMIC DNA]</scope>
    <source>
        <strain evidence="10">CGMCC 1.6774</strain>
    </source>
</reference>
<sequence>MRNFAPSWFAAVMGTGVLAINSFNYGQRIPVLQDVGRGLHWFNVVLFLALLIPWTLRWFRYRSEAMAALRHPVMTQFYPTIGIALLVLSLQFVVLWHDTAVAAALWSVGTLLTIVFSIVVPLSTFQNDKVTIEHVTPGMFIPPVGLVLIPLTGSVLANGTDGMLKELILLISYVGLGSGFFLYLAFLALTMSRFVVGSPLPGALLPTVWINLGPIGVVPMSLTLLVDATPFLAVREPFYAMAYLLWGFGAWWLAMSIVLTLAYRRRGDLPFSLAWWAFTFPLGAYAAASNALAKAFHLESVWLIGFAAYLLLVGLWSVTLVNTAKGVLSGKVFAAPAHGPSSASPRPA</sequence>
<feature type="transmembrane region" description="Helical" evidence="8">
    <location>
        <begin position="77"/>
        <end position="97"/>
    </location>
</feature>
<comment type="subcellular location">
    <subcellularLocation>
        <location evidence="1">Cell membrane</location>
        <topology evidence="1">Multi-pass membrane protein</topology>
    </subcellularLocation>
</comment>
<evidence type="ECO:0000313" key="9">
    <source>
        <dbReference type="EMBL" id="MFD2181700.1"/>
    </source>
</evidence>
<protein>
    <submittedName>
        <fullName evidence="9">Tellurite-resistance/dicarboxylate transporter</fullName>
    </submittedName>
</protein>
<feature type="transmembrane region" description="Helical" evidence="8">
    <location>
        <begin position="103"/>
        <end position="125"/>
    </location>
</feature>
<gene>
    <name evidence="9" type="primary">tdt</name>
    <name evidence="9" type="ORF">ACFSOX_06005</name>
</gene>
<keyword evidence="3" id="KW-0813">Transport</keyword>
<evidence type="ECO:0000256" key="5">
    <source>
        <dbReference type="ARBA" id="ARBA00022692"/>
    </source>
</evidence>
<dbReference type="PANTHER" id="PTHR31686:SF1">
    <property type="entry name" value="SULFITE EFFLUX PUMP SSU1"/>
    <property type="match status" value="1"/>
</dbReference>
<dbReference type="InterPro" id="IPR051629">
    <property type="entry name" value="Sulfite_efflux_TDT"/>
</dbReference>
<feature type="transmembrane region" description="Helical" evidence="8">
    <location>
        <begin position="168"/>
        <end position="191"/>
    </location>
</feature>
<comment type="caution">
    <text evidence="9">The sequence shown here is derived from an EMBL/GenBank/DDBJ whole genome shotgun (WGS) entry which is preliminary data.</text>
</comment>
<feature type="transmembrane region" description="Helical" evidence="8">
    <location>
        <begin position="203"/>
        <end position="226"/>
    </location>
</feature>
<evidence type="ECO:0000256" key="7">
    <source>
        <dbReference type="ARBA" id="ARBA00023136"/>
    </source>
</evidence>
<keyword evidence="6 8" id="KW-1133">Transmembrane helix</keyword>
<keyword evidence="5 8" id="KW-0812">Transmembrane</keyword>
<dbReference type="Gene3D" id="1.50.10.150">
    <property type="entry name" value="Voltage-dependent anion channel"/>
    <property type="match status" value="1"/>
</dbReference>
<dbReference type="InterPro" id="IPR038665">
    <property type="entry name" value="Voltage-dep_anion_channel_sf"/>
</dbReference>
<dbReference type="InterPro" id="IPR011552">
    <property type="entry name" value="TehA/Mae1"/>
</dbReference>
<name>A0ABW5AHL4_9BRAD</name>
<dbReference type="PANTHER" id="PTHR31686">
    <property type="match status" value="1"/>
</dbReference>
<evidence type="ECO:0000256" key="1">
    <source>
        <dbReference type="ARBA" id="ARBA00004651"/>
    </source>
</evidence>
<keyword evidence="4" id="KW-1003">Cell membrane</keyword>
<keyword evidence="7 8" id="KW-0472">Membrane</keyword>
<organism evidence="9 10">
    <name type="scientific">Rhodoplanes azumiensis</name>
    <dbReference type="NCBI Taxonomy" id="1897628"/>
    <lineage>
        <taxon>Bacteria</taxon>
        <taxon>Pseudomonadati</taxon>
        <taxon>Pseudomonadota</taxon>
        <taxon>Alphaproteobacteria</taxon>
        <taxon>Hyphomicrobiales</taxon>
        <taxon>Nitrobacteraceae</taxon>
        <taxon>Rhodoplanes</taxon>
    </lineage>
</organism>
<comment type="similarity">
    <text evidence="2">Belongs to the tellurite-resistance/dicarboxylate transporter (TDT) family.</text>
</comment>
<evidence type="ECO:0000256" key="8">
    <source>
        <dbReference type="SAM" id="Phobius"/>
    </source>
</evidence>